<evidence type="ECO:0000256" key="2">
    <source>
        <dbReference type="ARBA" id="ARBA00022741"/>
    </source>
</evidence>
<dbReference type="PANTHER" id="PTHR47973">
    <property type="entry name" value="CYSTEINE-RICH RECEPTOR-LIKE PROTEIN KINASE 3"/>
    <property type="match status" value="1"/>
</dbReference>
<keyword evidence="2" id="KW-0547">Nucleotide-binding</keyword>
<dbReference type="InterPro" id="IPR011009">
    <property type="entry name" value="Kinase-like_dom_sf"/>
</dbReference>
<dbReference type="Proteomes" id="UP000007752">
    <property type="component" value="Chromosome 12"/>
</dbReference>
<reference evidence="6" key="2">
    <citation type="submission" date="2008-12" db="EMBL/GenBank/DDBJ databases">
        <title>Improved gene annotation of the rice (Oryza sativa) genomes.</title>
        <authorList>
            <person name="Wang J."/>
            <person name="Li R."/>
            <person name="Fan W."/>
            <person name="Huang Q."/>
            <person name="Zhang J."/>
            <person name="Zhou Y."/>
            <person name="Hu Y."/>
            <person name="Zi S."/>
            <person name="Li J."/>
            <person name="Ni P."/>
            <person name="Zheng H."/>
            <person name="Zhang Y."/>
            <person name="Zhao M."/>
            <person name="Hao Q."/>
            <person name="McDermott J."/>
            <person name="Samudrala R."/>
            <person name="Kristiansen K."/>
            <person name="Wong G.K.-S."/>
        </authorList>
    </citation>
    <scope>NUCLEOTIDE SEQUENCE</scope>
</reference>
<name>A0A8J8XY39_ORYSJ</name>
<gene>
    <name evidence="6" type="ORF">OsJ_36808</name>
</gene>
<sequence length="129" mass="14152">MAPQRQADEEEDMIHIAQWVWDLYGNGRIIDAADHRLGGEFNGEEMEAVMVVGLWCAHPDRSLRPTIRQAVSVLRGEVPPPSLPTRMPVATFLSPVDAFNYTSSYVTGNTNTSTSTNTTQSSRTTGTVA</sequence>
<reference evidence="6" key="1">
    <citation type="journal article" date="2005" name="PLoS Biol.">
        <title>The genomes of Oryza sativa: a history of duplications.</title>
        <authorList>
            <person name="Yu J."/>
            <person name="Wang J."/>
            <person name="Lin W."/>
            <person name="Li S."/>
            <person name="Li H."/>
            <person name="Zhou J."/>
            <person name="Ni P."/>
            <person name="Dong W."/>
            <person name="Hu S."/>
            <person name="Zeng C."/>
            <person name="Zhang J."/>
            <person name="Zhang Y."/>
            <person name="Li R."/>
            <person name="Xu Z."/>
            <person name="Li S."/>
            <person name="Li X."/>
            <person name="Zheng H."/>
            <person name="Cong L."/>
            <person name="Lin L."/>
            <person name="Yin J."/>
            <person name="Geng J."/>
            <person name="Li G."/>
            <person name="Shi J."/>
            <person name="Liu J."/>
            <person name="Lv H."/>
            <person name="Li J."/>
            <person name="Wang J."/>
            <person name="Deng Y."/>
            <person name="Ran L."/>
            <person name="Shi X."/>
            <person name="Wang X."/>
            <person name="Wu Q."/>
            <person name="Li C."/>
            <person name="Ren X."/>
            <person name="Wang J."/>
            <person name="Wang X."/>
            <person name="Li D."/>
            <person name="Liu D."/>
            <person name="Zhang X."/>
            <person name="Ji Z."/>
            <person name="Zhao W."/>
            <person name="Sun Y."/>
            <person name="Zhang Z."/>
            <person name="Bao J."/>
            <person name="Han Y."/>
            <person name="Dong L."/>
            <person name="Ji J."/>
            <person name="Chen P."/>
            <person name="Wu S."/>
            <person name="Liu J."/>
            <person name="Xiao Y."/>
            <person name="Bu D."/>
            <person name="Tan J."/>
            <person name="Yang L."/>
            <person name="Ye C."/>
            <person name="Zhang J."/>
            <person name="Xu J."/>
            <person name="Zhou Y."/>
            <person name="Yu Y."/>
            <person name="Zhang B."/>
            <person name="Zhuang S."/>
            <person name="Wei H."/>
            <person name="Liu B."/>
            <person name="Lei M."/>
            <person name="Yu H."/>
            <person name="Li Y."/>
            <person name="Xu H."/>
            <person name="Wei S."/>
            <person name="He X."/>
            <person name="Fang L."/>
            <person name="Zhang Z."/>
            <person name="Zhang Y."/>
            <person name="Huang X."/>
            <person name="Su Z."/>
            <person name="Tong W."/>
            <person name="Li J."/>
            <person name="Tong Z."/>
            <person name="Li S."/>
            <person name="Ye J."/>
            <person name="Wang L."/>
            <person name="Fang L."/>
            <person name="Lei T."/>
            <person name="Chen C."/>
            <person name="Chen H."/>
            <person name="Xu Z."/>
            <person name="Li H."/>
            <person name="Huang H."/>
            <person name="Zhang F."/>
            <person name="Xu H."/>
            <person name="Li N."/>
            <person name="Zhao C."/>
            <person name="Li S."/>
            <person name="Dong L."/>
            <person name="Huang Y."/>
            <person name="Li L."/>
            <person name="Xi Y."/>
            <person name="Qi Q."/>
            <person name="Li W."/>
            <person name="Zhang B."/>
            <person name="Hu W."/>
            <person name="Zhang Y."/>
            <person name="Tian X."/>
            <person name="Jiao Y."/>
            <person name="Liang X."/>
            <person name="Jin J."/>
            <person name="Gao L."/>
            <person name="Zheng W."/>
            <person name="Hao B."/>
            <person name="Liu S."/>
            <person name="Wang W."/>
            <person name="Yuan L."/>
            <person name="Cao M."/>
            <person name="McDermott J."/>
            <person name="Samudrala R."/>
            <person name="Wang J."/>
            <person name="Wong G.K."/>
            <person name="Yang H."/>
        </authorList>
    </citation>
    <scope>NUCLEOTIDE SEQUENCE [LARGE SCALE GENOMIC DNA]</scope>
</reference>
<protein>
    <recommendedName>
        <fullName evidence="7">Legume lectin domain-containing protein</fullName>
    </recommendedName>
</protein>
<evidence type="ECO:0000256" key="5">
    <source>
        <dbReference type="SAM" id="MobiDB-lite"/>
    </source>
</evidence>
<keyword evidence="4" id="KW-0067">ATP-binding</keyword>
<dbReference type="GO" id="GO:0005524">
    <property type="term" value="F:ATP binding"/>
    <property type="evidence" value="ECO:0007669"/>
    <property type="project" value="UniProtKB-KW"/>
</dbReference>
<evidence type="ECO:0000256" key="4">
    <source>
        <dbReference type="ARBA" id="ARBA00022840"/>
    </source>
</evidence>
<organism evidence="6">
    <name type="scientific">Oryza sativa subsp. japonica</name>
    <name type="common">Rice</name>
    <dbReference type="NCBI Taxonomy" id="39947"/>
    <lineage>
        <taxon>Eukaryota</taxon>
        <taxon>Viridiplantae</taxon>
        <taxon>Streptophyta</taxon>
        <taxon>Embryophyta</taxon>
        <taxon>Tracheophyta</taxon>
        <taxon>Spermatophyta</taxon>
        <taxon>Magnoliopsida</taxon>
        <taxon>Liliopsida</taxon>
        <taxon>Poales</taxon>
        <taxon>Poaceae</taxon>
        <taxon>BOP clade</taxon>
        <taxon>Oryzoideae</taxon>
        <taxon>Oryzeae</taxon>
        <taxon>Oryzinae</taxon>
        <taxon>Oryza</taxon>
        <taxon>Oryza sativa</taxon>
    </lineage>
</organism>
<evidence type="ECO:0000313" key="6">
    <source>
        <dbReference type="EMBL" id="EAZ21160.1"/>
    </source>
</evidence>
<evidence type="ECO:0008006" key="7">
    <source>
        <dbReference type="Google" id="ProtNLM"/>
    </source>
</evidence>
<dbReference type="InterPro" id="IPR052059">
    <property type="entry name" value="CR_Ser/Thr_kinase"/>
</dbReference>
<dbReference type="GO" id="GO:0016301">
    <property type="term" value="F:kinase activity"/>
    <property type="evidence" value="ECO:0007669"/>
    <property type="project" value="UniProtKB-KW"/>
</dbReference>
<keyword evidence="3" id="KW-0418">Kinase</keyword>
<dbReference type="EMBL" id="CM000149">
    <property type="protein sequence ID" value="EAZ21160.1"/>
    <property type="molecule type" value="Genomic_DNA"/>
</dbReference>
<dbReference type="SUPFAM" id="SSF56112">
    <property type="entry name" value="Protein kinase-like (PK-like)"/>
    <property type="match status" value="1"/>
</dbReference>
<dbReference type="Gene3D" id="1.10.510.10">
    <property type="entry name" value="Transferase(Phosphotransferase) domain 1"/>
    <property type="match status" value="1"/>
</dbReference>
<dbReference type="AlphaFoldDB" id="A0A8J8XY39"/>
<keyword evidence="1" id="KW-0808">Transferase</keyword>
<feature type="region of interest" description="Disordered" evidence="5">
    <location>
        <begin position="105"/>
        <end position="129"/>
    </location>
</feature>
<proteinExistence type="predicted"/>
<evidence type="ECO:0000256" key="3">
    <source>
        <dbReference type="ARBA" id="ARBA00022777"/>
    </source>
</evidence>
<accession>A0A8J8XY39</accession>
<evidence type="ECO:0000256" key="1">
    <source>
        <dbReference type="ARBA" id="ARBA00022679"/>
    </source>
</evidence>